<protein>
    <submittedName>
        <fullName evidence="3">Uncharacterized protein</fullName>
    </submittedName>
</protein>
<accession>A0A9P4J1R2</accession>
<comment type="caution">
    <text evidence="3">The sequence shown here is derived from an EMBL/GenBank/DDBJ whole genome shotgun (WGS) entry which is preliminary data.</text>
</comment>
<feature type="compositionally biased region" description="Basic and acidic residues" evidence="1">
    <location>
        <begin position="138"/>
        <end position="150"/>
    </location>
</feature>
<proteinExistence type="predicted"/>
<feature type="compositionally biased region" description="Basic residues" evidence="1">
    <location>
        <begin position="115"/>
        <end position="132"/>
    </location>
</feature>
<organism evidence="3 4">
    <name type="scientific">Myriangium duriaei CBS 260.36</name>
    <dbReference type="NCBI Taxonomy" id="1168546"/>
    <lineage>
        <taxon>Eukaryota</taxon>
        <taxon>Fungi</taxon>
        <taxon>Dikarya</taxon>
        <taxon>Ascomycota</taxon>
        <taxon>Pezizomycotina</taxon>
        <taxon>Dothideomycetes</taxon>
        <taxon>Dothideomycetidae</taxon>
        <taxon>Myriangiales</taxon>
        <taxon>Myriangiaceae</taxon>
        <taxon>Myriangium</taxon>
    </lineage>
</organism>
<sequence length="159" mass="17444">MFFITLCTAFVALTAGALARNVVFNVRYIDNDGDEASETQPGAVMDNDAQAVLNNMVAWSNGRYRAREHQTSIWIENVNVVASWAATEGMWHDMYMVIADHVNHPPPDPNEGRGGHRGGRGGRRGRGNRGRHGGQGGHGDRRDGHDSGDHVEDDVEQLL</sequence>
<name>A0A9P4J1R2_9PEZI</name>
<feature type="region of interest" description="Disordered" evidence="1">
    <location>
        <begin position="102"/>
        <end position="159"/>
    </location>
</feature>
<dbReference type="Proteomes" id="UP000799439">
    <property type="component" value="Unassembled WGS sequence"/>
</dbReference>
<feature type="signal peptide" evidence="2">
    <location>
        <begin position="1"/>
        <end position="19"/>
    </location>
</feature>
<evidence type="ECO:0000313" key="4">
    <source>
        <dbReference type="Proteomes" id="UP000799439"/>
    </source>
</evidence>
<dbReference type="AlphaFoldDB" id="A0A9P4J1R2"/>
<evidence type="ECO:0000313" key="3">
    <source>
        <dbReference type="EMBL" id="KAF2152826.1"/>
    </source>
</evidence>
<feature type="chain" id="PRO_5040165298" evidence="2">
    <location>
        <begin position="20"/>
        <end position="159"/>
    </location>
</feature>
<dbReference type="EMBL" id="ML996085">
    <property type="protein sequence ID" value="KAF2152826.1"/>
    <property type="molecule type" value="Genomic_DNA"/>
</dbReference>
<evidence type="ECO:0000256" key="1">
    <source>
        <dbReference type="SAM" id="MobiDB-lite"/>
    </source>
</evidence>
<keyword evidence="2" id="KW-0732">Signal</keyword>
<reference evidence="3" key="1">
    <citation type="journal article" date="2020" name="Stud. Mycol.">
        <title>101 Dothideomycetes genomes: a test case for predicting lifestyles and emergence of pathogens.</title>
        <authorList>
            <person name="Haridas S."/>
            <person name="Albert R."/>
            <person name="Binder M."/>
            <person name="Bloem J."/>
            <person name="Labutti K."/>
            <person name="Salamov A."/>
            <person name="Andreopoulos B."/>
            <person name="Baker S."/>
            <person name="Barry K."/>
            <person name="Bills G."/>
            <person name="Bluhm B."/>
            <person name="Cannon C."/>
            <person name="Castanera R."/>
            <person name="Culley D."/>
            <person name="Daum C."/>
            <person name="Ezra D."/>
            <person name="Gonzalez J."/>
            <person name="Henrissat B."/>
            <person name="Kuo A."/>
            <person name="Liang C."/>
            <person name="Lipzen A."/>
            <person name="Lutzoni F."/>
            <person name="Magnuson J."/>
            <person name="Mondo S."/>
            <person name="Nolan M."/>
            <person name="Ohm R."/>
            <person name="Pangilinan J."/>
            <person name="Park H.-J."/>
            <person name="Ramirez L."/>
            <person name="Alfaro M."/>
            <person name="Sun H."/>
            <person name="Tritt A."/>
            <person name="Yoshinaga Y."/>
            <person name="Zwiers L.-H."/>
            <person name="Turgeon B."/>
            <person name="Goodwin S."/>
            <person name="Spatafora J."/>
            <person name="Crous P."/>
            <person name="Grigoriev I."/>
        </authorList>
    </citation>
    <scope>NUCLEOTIDE SEQUENCE</scope>
    <source>
        <strain evidence="3">CBS 260.36</strain>
    </source>
</reference>
<gene>
    <name evidence="3" type="ORF">K461DRAFT_293151</name>
</gene>
<evidence type="ECO:0000256" key="2">
    <source>
        <dbReference type="SAM" id="SignalP"/>
    </source>
</evidence>
<keyword evidence="4" id="KW-1185">Reference proteome</keyword>